<protein>
    <submittedName>
        <fullName evidence="2">Uncharacterized protein</fullName>
    </submittedName>
</protein>
<feature type="compositionally biased region" description="Basic and acidic residues" evidence="1">
    <location>
        <begin position="190"/>
        <end position="199"/>
    </location>
</feature>
<comment type="caution">
    <text evidence="2">The sequence shown here is derived from an EMBL/GenBank/DDBJ whole genome shotgun (WGS) entry which is preliminary data.</text>
</comment>
<organism evidence="2 3">
    <name type="scientific">Puccinia graminis f. sp. tritici</name>
    <dbReference type="NCBI Taxonomy" id="56615"/>
    <lineage>
        <taxon>Eukaryota</taxon>
        <taxon>Fungi</taxon>
        <taxon>Dikarya</taxon>
        <taxon>Basidiomycota</taxon>
        <taxon>Pucciniomycotina</taxon>
        <taxon>Pucciniomycetes</taxon>
        <taxon>Pucciniales</taxon>
        <taxon>Pucciniaceae</taxon>
        <taxon>Puccinia</taxon>
    </lineage>
</organism>
<dbReference type="EMBL" id="VDEP01000144">
    <property type="protein sequence ID" value="KAA1128136.1"/>
    <property type="molecule type" value="Genomic_DNA"/>
</dbReference>
<feature type="compositionally biased region" description="Polar residues" evidence="1">
    <location>
        <begin position="179"/>
        <end position="188"/>
    </location>
</feature>
<feature type="region of interest" description="Disordered" evidence="1">
    <location>
        <begin position="178"/>
        <end position="199"/>
    </location>
</feature>
<evidence type="ECO:0000313" key="3">
    <source>
        <dbReference type="Proteomes" id="UP000325313"/>
    </source>
</evidence>
<evidence type="ECO:0000256" key="1">
    <source>
        <dbReference type="SAM" id="MobiDB-lite"/>
    </source>
</evidence>
<name>A0A5B0RQ89_PUCGR</name>
<reference evidence="2 3" key="1">
    <citation type="submission" date="2019-05" db="EMBL/GenBank/DDBJ databases">
        <title>Emergence of the Ug99 lineage of the wheat stem rust pathogen through somatic hybridization.</title>
        <authorList>
            <person name="Li F."/>
            <person name="Upadhyaya N.M."/>
            <person name="Sperschneider J."/>
            <person name="Matny O."/>
            <person name="Nguyen-Phuc H."/>
            <person name="Mago R."/>
            <person name="Raley C."/>
            <person name="Miller M.E."/>
            <person name="Silverstein K.A.T."/>
            <person name="Henningsen E."/>
            <person name="Hirsch C.D."/>
            <person name="Visser B."/>
            <person name="Pretorius Z.A."/>
            <person name="Steffenson B.J."/>
            <person name="Schwessinger B."/>
            <person name="Dodds P.N."/>
            <person name="Figueroa M."/>
        </authorList>
    </citation>
    <scope>NUCLEOTIDE SEQUENCE [LARGE SCALE GENOMIC DNA]</scope>
    <source>
        <strain evidence="2 3">Ug99</strain>
    </source>
</reference>
<gene>
    <name evidence="2" type="ORF">PGTUg99_014871</name>
</gene>
<dbReference type="AlphaFoldDB" id="A0A5B0RQ89"/>
<dbReference type="Proteomes" id="UP000325313">
    <property type="component" value="Unassembled WGS sequence"/>
</dbReference>
<proteinExistence type="predicted"/>
<sequence length="517" mass="59179">MKQFNYFNFYFATSLLIGKHVEPSNSITLNDDLNLFEDLSELPEDHLRPPKPLKISEHHTNHLTRELNNNDFGSSGIFWNNISLEHCDDIIGSGLNPSSDSGGGSGLGERDTPQLNQKTEDMLKNAEEFYQEFQFDPQFQPHHCWLSSTLQGKYCNNVGQCNTAFKDQPILGRGELDPHSQSYCSSGGKNVEHGKKDTPNKTEKVYQFHGGEGEELNQILDVIQQKQNDYNPEVLLPVKSKELPKGIISQNEEMSIERPKIRFRVMTGTQGANHIYFKNGERMLTLCGKAFNSLEFQSAEDSQAFKIFEDKLLHKTKDIEKLYAYNISPNTGEFKEIGGLLIFMRHLTDDCIQIRLPTNSKSGKEKNIEILTKKIKRIGEALNAIHNLYSLNELDKILHIKPEKNHKSILDWLYEILFIDTEEHLPLLGTRLESSLLPTKKFNTAQICLYKSLTHNEKSGKVKDMITALNLMEIWYQTELSRNGKALSTEEYRRLASLATELIPIQHRAKNPKRKKL</sequence>
<evidence type="ECO:0000313" key="2">
    <source>
        <dbReference type="EMBL" id="KAA1128136.1"/>
    </source>
</evidence>
<accession>A0A5B0RQ89</accession>